<protein>
    <submittedName>
        <fullName evidence="6">Starch phosphorylase</fullName>
        <ecNumber evidence="6">2.4.1.1</ecNumber>
    </submittedName>
</protein>
<accession>A0A127F7I7</accession>
<dbReference type="RefSeq" id="WP_066919075.1">
    <property type="nucleotide sequence ID" value="NZ_CP011971.1"/>
</dbReference>
<keyword evidence="7" id="KW-1185">Reference proteome</keyword>
<keyword evidence="6" id="KW-0328">Glycosyltransferase</keyword>
<feature type="modified residue" description="N6-(pyridoxal phosphate)lysine" evidence="4">
    <location>
        <position position="611"/>
    </location>
</feature>
<feature type="domain" description="DUF3417" evidence="5">
    <location>
        <begin position="22"/>
        <end position="125"/>
    </location>
</feature>
<dbReference type="PANTHER" id="PTHR42655">
    <property type="entry name" value="GLYCOGEN PHOSPHORYLASE"/>
    <property type="match status" value="1"/>
</dbReference>
<dbReference type="InterPro" id="IPR052182">
    <property type="entry name" value="Glycogen/Maltodextrin_Phosph"/>
</dbReference>
<evidence type="ECO:0000256" key="1">
    <source>
        <dbReference type="ARBA" id="ARBA00001275"/>
    </source>
</evidence>
<dbReference type="GO" id="GO:0008184">
    <property type="term" value="F:glycogen phosphorylase activity"/>
    <property type="evidence" value="ECO:0007669"/>
    <property type="project" value="InterPro"/>
</dbReference>
<dbReference type="InterPro" id="IPR011834">
    <property type="entry name" value="Agluc_phsphrylas"/>
</dbReference>
<sequence length="848" mass="94609">MNNPTPSGHPKEFLLPTDIEGFDSLAELALDMRSSWNHATDPVWRKLDPELWALTRNPWVVLQTVSREKLRNVLTDPVFRRNLDTLVQARRDASEAPAWFQQAHPHAQLGCVAYFSMEYMLSEALPIYSGGLGNVAGDQLKAASDLGIPVIGVGLLYQQGYFRQEIDKDGMQQARFPYNDPGQLPITPLRKPNEEWLRLEIVLPGYSVWLRAWQVQVGRVKLYLLDSNDAANYPAHRGITSELYGGGPELRLKQEILLGIGGWRLLQALGIQPEVCHLNEGHAAFAVLERACSFMQANGQPFEVALAVTRAGNLFTTHTAVAAGFDRFAPALVEQYLGGYAEQKLGIMRHDLLALGRQNPNDASEPFNMAYLAIRGSGAVNGVSSLHGRVSRHLFAPLFPRWPVDEVPVGHVTNGVHMPTWDSAAADVLWTEACGKDRWLGGSGTLEQGIHRLSDAKLWEFRTAASASLVDYARERLSRQLTASGAPPEAIAEAKHLFDCNTLTLGFARRFATYKRPNLLLHDPERLLRLLSNPQRPVQLIIAGKAHPADLAGQALIQQWIHFIRRPEARPHVIFLSDYDMRLTEHLVQGVDVWLNTPRRPWEACGTSGMKVLVNGGINLSELDGWWAEAYTPEVGWALGDGQEHHDDPVWDATEAEALYDLLEREVIPEFYTRDGQGIPGAWVARMRESMAQLTPRYSTNRSVREYTVQHYLPAASAYLARAAEQGALGAQLVKMRHTLEQDWTALRFGEVKLDSADGQHVFEIQLYLDDVDPDTVRVELYANGVDGAPSVRVAMQRVRQLVGAANGYAYRAVLPATRPATDYTARLIPFHDSLAVPLEDAHILWQR</sequence>
<evidence type="ECO:0000256" key="3">
    <source>
        <dbReference type="ARBA" id="ARBA00022533"/>
    </source>
</evidence>
<dbReference type="Pfam" id="PF00343">
    <property type="entry name" value="Phosphorylase"/>
    <property type="match status" value="1"/>
</dbReference>
<gene>
    <name evidence="6" type="ORF">ACG33_04530</name>
</gene>
<dbReference type="SUPFAM" id="SSF53756">
    <property type="entry name" value="UDP-Glycosyltransferase/glycogen phosphorylase"/>
    <property type="match status" value="1"/>
</dbReference>
<dbReference type="Proteomes" id="UP000070250">
    <property type="component" value="Chromosome"/>
</dbReference>
<dbReference type="EC" id="2.4.1.1" evidence="6"/>
<keyword evidence="4" id="KW-0663">Pyridoxal phosphate</keyword>
<evidence type="ECO:0000256" key="4">
    <source>
        <dbReference type="PIRSR" id="PIRSR000460-1"/>
    </source>
</evidence>
<dbReference type="PIRSF" id="PIRSF000460">
    <property type="entry name" value="Pprylas_GlgP"/>
    <property type="match status" value="1"/>
</dbReference>
<keyword evidence="3" id="KW-0021">Allosteric enzyme</keyword>
<name>A0A127F7I7_STEDE</name>
<dbReference type="KEGG" id="sdf:ACG33_04530"/>
<comment type="catalytic activity">
    <reaction evidence="1">
        <text>[(1-&gt;4)-alpha-D-glucosyl](n) + phosphate = [(1-&gt;4)-alpha-D-glucosyl](n-1) + alpha-D-glucose 1-phosphate</text>
        <dbReference type="Rhea" id="RHEA:41732"/>
        <dbReference type="Rhea" id="RHEA-COMP:9584"/>
        <dbReference type="Rhea" id="RHEA-COMP:9586"/>
        <dbReference type="ChEBI" id="CHEBI:15444"/>
        <dbReference type="ChEBI" id="CHEBI:43474"/>
        <dbReference type="ChEBI" id="CHEBI:58601"/>
        <dbReference type="EC" id="2.4.1.1"/>
    </reaction>
</comment>
<dbReference type="OrthoDB" id="7229284at2"/>
<dbReference type="InterPro" id="IPR000811">
    <property type="entry name" value="Glyco_trans_35"/>
</dbReference>
<dbReference type="STRING" id="465721.ACG33_04530"/>
<dbReference type="GO" id="GO:0030170">
    <property type="term" value="F:pyridoxal phosphate binding"/>
    <property type="evidence" value="ECO:0007669"/>
    <property type="project" value="InterPro"/>
</dbReference>
<dbReference type="Pfam" id="PF11897">
    <property type="entry name" value="DUF3417"/>
    <property type="match status" value="1"/>
</dbReference>
<evidence type="ECO:0000256" key="2">
    <source>
        <dbReference type="ARBA" id="ARBA00006047"/>
    </source>
</evidence>
<proteinExistence type="inferred from homology"/>
<dbReference type="Gene3D" id="3.40.50.2000">
    <property type="entry name" value="Glycogen Phosphorylase B"/>
    <property type="match status" value="3"/>
</dbReference>
<dbReference type="NCBIfam" id="TIGR02094">
    <property type="entry name" value="more_P_ylases"/>
    <property type="match status" value="1"/>
</dbReference>
<dbReference type="GO" id="GO:0005975">
    <property type="term" value="P:carbohydrate metabolic process"/>
    <property type="evidence" value="ECO:0007669"/>
    <property type="project" value="InterPro"/>
</dbReference>
<dbReference type="EMBL" id="CP011971">
    <property type="protein sequence ID" value="AMN46384.1"/>
    <property type="molecule type" value="Genomic_DNA"/>
</dbReference>
<evidence type="ECO:0000259" key="5">
    <source>
        <dbReference type="Pfam" id="PF11897"/>
    </source>
</evidence>
<evidence type="ECO:0000313" key="7">
    <source>
        <dbReference type="Proteomes" id="UP000070250"/>
    </source>
</evidence>
<reference evidence="6 7" key="1">
    <citation type="submission" date="2015-06" db="EMBL/GenBank/DDBJ databases">
        <title>A Comprehensive Approach to Explore the Metabolic and Phylogenetic Diversity of Bacterial Steroid Degradation in the Environment: Testosterone as an Example.</title>
        <authorList>
            <person name="Yang F.-C."/>
            <person name="Chen Y.-L."/>
            <person name="Yu C.-P."/>
            <person name="Tang S.-L."/>
            <person name="Wang P.-H."/>
            <person name="Ismail W."/>
            <person name="Wang C.-H."/>
            <person name="Yang C.-Y."/>
            <person name="Chiang Y.-R."/>
        </authorList>
    </citation>
    <scope>NUCLEOTIDE SEQUENCE [LARGE SCALE GENOMIC DNA]</scope>
    <source>
        <strain evidence="6 7">DSM 18526</strain>
    </source>
</reference>
<dbReference type="AlphaFoldDB" id="A0A127F7I7"/>
<comment type="similarity">
    <text evidence="2">Belongs to the glycogen phosphorylase family.</text>
</comment>
<evidence type="ECO:0000313" key="6">
    <source>
        <dbReference type="EMBL" id="AMN46384.1"/>
    </source>
</evidence>
<dbReference type="InterPro" id="IPR024517">
    <property type="entry name" value="Glycogen_phosphorylase_DUF3417"/>
</dbReference>
<dbReference type="PANTHER" id="PTHR42655:SF1">
    <property type="entry name" value="GLYCOGEN PHOSPHORYLASE"/>
    <property type="match status" value="1"/>
</dbReference>
<organism evidence="6 7">
    <name type="scientific">Steroidobacter denitrificans</name>
    <dbReference type="NCBI Taxonomy" id="465721"/>
    <lineage>
        <taxon>Bacteria</taxon>
        <taxon>Pseudomonadati</taxon>
        <taxon>Pseudomonadota</taxon>
        <taxon>Gammaproteobacteria</taxon>
        <taxon>Steroidobacterales</taxon>
        <taxon>Steroidobacteraceae</taxon>
        <taxon>Steroidobacter</taxon>
    </lineage>
</organism>
<dbReference type="PATRIC" id="fig|465721.4.peg.971"/>
<keyword evidence="6" id="KW-0808">Transferase</keyword>